<accession>A0ABV0MFF5</accession>
<dbReference type="Gene3D" id="1.10.10.60">
    <property type="entry name" value="Homeodomain-like"/>
    <property type="match status" value="1"/>
</dbReference>
<dbReference type="RefSeq" id="WP_210058866.1">
    <property type="nucleotide sequence ID" value="NZ_JBEAAL010000068.1"/>
</dbReference>
<gene>
    <name evidence="6" type="ORF">ABK249_33645</name>
</gene>
<evidence type="ECO:0000256" key="1">
    <source>
        <dbReference type="ARBA" id="ARBA00023015"/>
    </source>
</evidence>
<dbReference type="InterPro" id="IPR009057">
    <property type="entry name" value="Homeodomain-like_sf"/>
</dbReference>
<dbReference type="InterPro" id="IPR050109">
    <property type="entry name" value="HTH-type_TetR-like_transc_reg"/>
</dbReference>
<evidence type="ECO:0000259" key="5">
    <source>
        <dbReference type="PROSITE" id="PS50977"/>
    </source>
</evidence>
<evidence type="ECO:0000256" key="2">
    <source>
        <dbReference type="ARBA" id="ARBA00023125"/>
    </source>
</evidence>
<dbReference type="EMBL" id="JBEAAL010000068">
    <property type="protein sequence ID" value="MEQ1409835.1"/>
    <property type="molecule type" value="Genomic_DNA"/>
</dbReference>
<dbReference type="SUPFAM" id="SSF48498">
    <property type="entry name" value="Tetracyclin repressor-like, C-terminal domain"/>
    <property type="match status" value="1"/>
</dbReference>
<dbReference type="InterPro" id="IPR001647">
    <property type="entry name" value="HTH_TetR"/>
</dbReference>
<feature type="domain" description="HTH tetR-type" evidence="5">
    <location>
        <begin position="14"/>
        <end position="74"/>
    </location>
</feature>
<dbReference type="PROSITE" id="PS50977">
    <property type="entry name" value="HTH_TETR_2"/>
    <property type="match status" value="1"/>
</dbReference>
<keyword evidence="2 4" id="KW-0238">DNA-binding</keyword>
<dbReference type="SUPFAM" id="SSF46689">
    <property type="entry name" value="Homeodomain-like"/>
    <property type="match status" value="1"/>
</dbReference>
<evidence type="ECO:0000313" key="6">
    <source>
        <dbReference type="EMBL" id="MEQ1409835.1"/>
    </source>
</evidence>
<dbReference type="Proteomes" id="UP001496627">
    <property type="component" value="Unassembled WGS sequence"/>
</dbReference>
<organism evidence="6 7">
    <name type="scientific">Neorhizobium phenanthreniclasticum</name>
    <dbReference type="NCBI Taxonomy" id="3157917"/>
    <lineage>
        <taxon>Bacteria</taxon>
        <taxon>Pseudomonadati</taxon>
        <taxon>Pseudomonadota</taxon>
        <taxon>Alphaproteobacteria</taxon>
        <taxon>Hyphomicrobiales</taxon>
        <taxon>Rhizobiaceae</taxon>
        <taxon>Rhizobium/Agrobacterium group</taxon>
        <taxon>Neorhizobium</taxon>
    </lineage>
</organism>
<sequence>MQTPRRQGRPPVLENAYERILDGAAVLFAQKGFDASSISEIATTVGMSKAAVFHYFPAKQDIYDAIIVRALRGLKDQVSDAVNNDNASLDRLRLFMTSHASYFEENFWSFVTMLIGYGGMATPTLKQEALALRDEYESLLREIIREGVKQEQIKDVDPVDASRAILSMLNWMARWFKPGGERSAAQVAEDYYSIIVGGLKRA</sequence>
<dbReference type="PANTHER" id="PTHR30055:SF240">
    <property type="entry name" value="HTH-TYPE TRANSCRIPTIONAL REGULATOR ACRR"/>
    <property type="match status" value="1"/>
</dbReference>
<dbReference type="PRINTS" id="PR00455">
    <property type="entry name" value="HTHTETR"/>
</dbReference>
<reference evidence="6 7" key="1">
    <citation type="submission" date="2024-05" db="EMBL/GenBank/DDBJ databases">
        <title>Neorhizobium sp. Rsf11, a plant growth promoting and heavy metal resistant PAH-degrader.</title>
        <authorList>
            <person name="Golubev S.N."/>
            <person name="Muratova A.Y."/>
            <person name="Markelova M.I."/>
        </authorList>
    </citation>
    <scope>NUCLEOTIDE SEQUENCE [LARGE SCALE GENOMIC DNA]</scope>
    <source>
        <strain evidence="6 7">Rsf11</strain>
    </source>
</reference>
<evidence type="ECO:0000256" key="3">
    <source>
        <dbReference type="ARBA" id="ARBA00023163"/>
    </source>
</evidence>
<comment type="caution">
    <text evidence="6">The sequence shown here is derived from an EMBL/GenBank/DDBJ whole genome shotgun (WGS) entry which is preliminary data.</text>
</comment>
<dbReference type="PANTHER" id="PTHR30055">
    <property type="entry name" value="HTH-TYPE TRANSCRIPTIONAL REGULATOR RUTR"/>
    <property type="match status" value="1"/>
</dbReference>
<keyword evidence="7" id="KW-1185">Reference proteome</keyword>
<dbReference type="Pfam" id="PF00440">
    <property type="entry name" value="TetR_N"/>
    <property type="match status" value="1"/>
</dbReference>
<name>A0ABV0MFF5_9HYPH</name>
<dbReference type="Gene3D" id="1.10.357.10">
    <property type="entry name" value="Tetracycline Repressor, domain 2"/>
    <property type="match status" value="1"/>
</dbReference>
<protein>
    <submittedName>
        <fullName evidence="6">TetR/AcrR family transcriptional regulator</fullName>
    </submittedName>
</protein>
<feature type="DNA-binding region" description="H-T-H motif" evidence="4">
    <location>
        <begin position="37"/>
        <end position="56"/>
    </location>
</feature>
<evidence type="ECO:0000313" key="7">
    <source>
        <dbReference type="Proteomes" id="UP001496627"/>
    </source>
</evidence>
<keyword evidence="3" id="KW-0804">Transcription</keyword>
<keyword evidence="1" id="KW-0805">Transcription regulation</keyword>
<dbReference type="InterPro" id="IPR041490">
    <property type="entry name" value="KstR2_TetR_C"/>
</dbReference>
<proteinExistence type="predicted"/>
<evidence type="ECO:0000256" key="4">
    <source>
        <dbReference type="PROSITE-ProRule" id="PRU00335"/>
    </source>
</evidence>
<dbReference type="Pfam" id="PF17932">
    <property type="entry name" value="TetR_C_24"/>
    <property type="match status" value="1"/>
</dbReference>
<dbReference type="InterPro" id="IPR036271">
    <property type="entry name" value="Tet_transcr_reg_TetR-rel_C_sf"/>
</dbReference>